<evidence type="ECO:0000259" key="2">
    <source>
        <dbReference type="Pfam" id="PF14232"/>
    </source>
</evidence>
<organism evidence="3 4">
    <name type="scientific">Mesobaculum littorinae</name>
    <dbReference type="NCBI Taxonomy" id="2486419"/>
    <lineage>
        <taxon>Bacteria</taxon>
        <taxon>Pseudomonadati</taxon>
        <taxon>Pseudomonadota</taxon>
        <taxon>Alphaproteobacteria</taxon>
        <taxon>Rhodobacterales</taxon>
        <taxon>Roseobacteraceae</taxon>
        <taxon>Mesobaculum</taxon>
    </lineage>
</organism>
<proteinExistence type="predicted"/>
<dbReference type="Pfam" id="PF14232">
    <property type="entry name" value="DUF4334"/>
    <property type="match status" value="1"/>
</dbReference>
<evidence type="ECO:0000313" key="4">
    <source>
        <dbReference type="Proteomes" id="UP000285908"/>
    </source>
</evidence>
<dbReference type="InterPro" id="IPR025951">
    <property type="entry name" value="GXWXG_dom"/>
</dbReference>
<dbReference type="EMBL" id="RQXX01000001">
    <property type="protein sequence ID" value="RVV99524.1"/>
    <property type="molecule type" value="Genomic_DNA"/>
</dbReference>
<dbReference type="OrthoDB" id="8905397at2"/>
<keyword evidence="4" id="KW-1185">Reference proteome</keyword>
<evidence type="ECO:0000259" key="1">
    <source>
        <dbReference type="Pfam" id="PF14231"/>
    </source>
</evidence>
<sequence>MTDLAARTWALRAVRTGVPRAEALEVFDALPPVPPGTLRGAWHGEGIATSHPLDGALEACGWWGKRFESDDRVFPLLFGPEGALAIDPARLPLRLAIQLWPRLTPGARRATGRAFRTSARALATGQPGAHLAQRAYRGAISTAMVYDRQPIIDHFRSLSADRVLGMMELKDGLSHHPPLVFTLTAT</sequence>
<protein>
    <submittedName>
        <fullName evidence="3">DUF4334 domain-containing protein</fullName>
    </submittedName>
</protein>
<reference evidence="3 4" key="1">
    <citation type="submission" date="2018-11" db="EMBL/GenBank/DDBJ databases">
        <title>Mesobaculum littorinae gen. nov., sp. nov., isolated from Littorina scabra that represents a novel genus of the order Rhodobacteraceae.</title>
        <authorList>
            <person name="Li F."/>
        </authorList>
    </citation>
    <scope>NUCLEOTIDE SEQUENCE [LARGE SCALE GENOMIC DNA]</scope>
    <source>
        <strain evidence="3 4">M0103</strain>
    </source>
</reference>
<feature type="domain" description="GXWXG" evidence="1">
    <location>
        <begin position="25"/>
        <end position="78"/>
    </location>
</feature>
<name>A0A438ALK9_9RHOB</name>
<dbReference type="Gene3D" id="2.40.128.580">
    <property type="entry name" value="GXWXG domain"/>
    <property type="match status" value="1"/>
</dbReference>
<gene>
    <name evidence="3" type="ORF">EKE94_02250</name>
</gene>
<dbReference type="AlphaFoldDB" id="A0A438ALK9"/>
<evidence type="ECO:0000313" key="3">
    <source>
        <dbReference type="EMBL" id="RVV99524.1"/>
    </source>
</evidence>
<comment type="caution">
    <text evidence="3">The sequence shown here is derived from an EMBL/GenBank/DDBJ whole genome shotgun (WGS) entry which is preliminary data.</text>
</comment>
<dbReference type="Proteomes" id="UP000285908">
    <property type="component" value="Unassembled WGS sequence"/>
</dbReference>
<accession>A0A438ALK9</accession>
<dbReference type="InterPro" id="IPR025568">
    <property type="entry name" value="DUF4334"/>
</dbReference>
<feature type="domain" description="DUF4334" evidence="2">
    <location>
        <begin position="128"/>
        <end position="183"/>
    </location>
</feature>
<dbReference type="Pfam" id="PF14231">
    <property type="entry name" value="GXWXG"/>
    <property type="match status" value="1"/>
</dbReference>
<dbReference type="RefSeq" id="WP_127904966.1">
    <property type="nucleotide sequence ID" value="NZ_RQXX01000001.1"/>
</dbReference>